<dbReference type="InterPro" id="IPR025874">
    <property type="entry name" value="DZR"/>
</dbReference>
<dbReference type="CDD" id="cd03408">
    <property type="entry name" value="SPFH_like_u1"/>
    <property type="match status" value="1"/>
</dbReference>
<dbReference type="OrthoDB" id="9788304at2"/>
<protein>
    <submittedName>
        <fullName evidence="3">Membrane protease subunit, stomatin/prohibitin family, contains C-terminal Zn-ribbon domain</fullName>
    </submittedName>
</protein>
<evidence type="ECO:0000259" key="1">
    <source>
        <dbReference type="Pfam" id="PF12773"/>
    </source>
</evidence>
<dbReference type="Proteomes" id="UP000190423">
    <property type="component" value="Unassembled WGS sequence"/>
</dbReference>
<evidence type="ECO:0000259" key="2">
    <source>
        <dbReference type="Pfam" id="PF13421"/>
    </source>
</evidence>
<reference evidence="3 4" key="1">
    <citation type="submission" date="2017-02" db="EMBL/GenBank/DDBJ databases">
        <authorList>
            <person name="Peterson S.W."/>
        </authorList>
    </citation>
    <scope>NUCLEOTIDE SEQUENCE [LARGE SCALE GENOMIC DNA]</scope>
    <source>
        <strain evidence="3 4">ATCC BAA-908</strain>
    </source>
</reference>
<dbReference type="GO" id="GO:0006508">
    <property type="term" value="P:proteolysis"/>
    <property type="evidence" value="ECO:0007669"/>
    <property type="project" value="UniProtKB-KW"/>
</dbReference>
<accession>A0A1T4JH69</accession>
<dbReference type="RefSeq" id="WP_078931935.1">
    <property type="nucleotide sequence ID" value="NZ_FUWG01000002.1"/>
</dbReference>
<feature type="domain" description="SPFH" evidence="2">
    <location>
        <begin position="39"/>
        <end position="235"/>
    </location>
</feature>
<dbReference type="PANTHER" id="PTHR37826">
    <property type="entry name" value="FLOTILLIN BAND_7_5 DOMAIN PROTEIN"/>
    <property type="match status" value="1"/>
</dbReference>
<dbReference type="AlphaFoldDB" id="A0A1T4JH69"/>
<dbReference type="PANTHER" id="PTHR37826:SF2">
    <property type="entry name" value="ZINC-RIBBON DOMAIN-CONTAINING PROTEIN"/>
    <property type="match status" value="1"/>
</dbReference>
<sequence length="373" mass="40556">MSLFKKNQNESAFTGGKKHFLDVIKNSGNGNLLVYQCPEEDFNTGSTLIVQEGEQAIFLKDGITQNVFDAGRHVLSTDNYPFLSRIVNAFSGGISTFNCKVYFVRTASSMEILWGTASPIQVRDPVQMIMTSLRARGSLKISVCNGQTFLSKLLGNNVNFLTQDGIVLFFRNEMMAHIKSQIAKYIKESGEEILGICSQQEELSLKLKPKIDKVLEEYGVKLLKFSISAIDIPENDPNRQKLETAYSTKRESQIYGDEYQKFVAREVVTNLSKNDNAAGIAVMGAGMNAAGGVGNMFAGAGKELFNNTLINSTSPNISSGIKCIKCGAINKTDAKFCSDCGSPIEKKCFCTKCGTELTSGAKFCSGCGTKIGG</sequence>
<dbReference type="GO" id="GO:0008233">
    <property type="term" value="F:peptidase activity"/>
    <property type="evidence" value="ECO:0007669"/>
    <property type="project" value="UniProtKB-KW"/>
</dbReference>
<feature type="domain" description="DZANK-type" evidence="1">
    <location>
        <begin position="323"/>
        <end position="368"/>
    </location>
</feature>
<gene>
    <name evidence="3" type="ORF">SAMN02745149_00004</name>
</gene>
<dbReference type="Pfam" id="PF12773">
    <property type="entry name" value="DZR"/>
    <property type="match status" value="1"/>
</dbReference>
<evidence type="ECO:0000313" key="3">
    <source>
        <dbReference type="EMBL" id="SJZ29503.1"/>
    </source>
</evidence>
<dbReference type="Pfam" id="PF13421">
    <property type="entry name" value="Band_7_1"/>
    <property type="match status" value="1"/>
</dbReference>
<dbReference type="EMBL" id="FUWG01000002">
    <property type="protein sequence ID" value="SJZ29503.1"/>
    <property type="molecule type" value="Genomic_DNA"/>
</dbReference>
<proteinExistence type="predicted"/>
<keyword evidence="3" id="KW-0378">Hydrolase</keyword>
<evidence type="ECO:0000313" key="4">
    <source>
        <dbReference type="Proteomes" id="UP000190423"/>
    </source>
</evidence>
<keyword evidence="4" id="KW-1185">Reference proteome</keyword>
<dbReference type="InterPro" id="IPR033880">
    <property type="entry name" value="SPFH_YdjI"/>
</dbReference>
<dbReference type="STRING" id="261392.SAMN02745149_00004"/>
<name>A0A1T4JH69_TREPO</name>
<keyword evidence="3" id="KW-0645">Protease</keyword>
<dbReference type="GeneID" id="78315328"/>
<organism evidence="3 4">
    <name type="scientific">Treponema porcinum</name>
    <dbReference type="NCBI Taxonomy" id="261392"/>
    <lineage>
        <taxon>Bacteria</taxon>
        <taxon>Pseudomonadati</taxon>
        <taxon>Spirochaetota</taxon>
        <taxon>Spirochaetia</taxon>
        <taxon>Spirochaetales</taxon>
        <taxon>Treponemataceae</taxon>
        <taxon>Treponema</taxon>
    </lineage>
</organism>